<feature type="repeat" description="WD" evidence="3">
    <location>
        <begin position="193"/>
        <end position="234"/>
    </location>
</feature>
<dbReference type="GO" id="GO:0006367">
    <property type="term" value="P:transcription initiation at RNA polymerase II promoter"/>
    <property type="evidence" value="ECO:0007669"/>
    <property type="project" value="TreeGrafter"/>
</dbReference>
<protein>
    <submittedName>
        <fullName evidence="4">Uncharacterized protein</fullName>
    </submittedName>
</protein>
<dbReference type="AlphaFoldDB" id="A0A1R2B7J4"/>
<evidence type="ECO:0000313" key="5">
    <source>
        <dbReference type="Proteomes" id="UP000187209"/>
    </source>
</evidence>
<evidence type="ECO:0000256" key="1">
    <source>
        <dbReference type="ARBA" id="ARBA00022574"/>
    </source>
</evidence>
<dbReference type="GO" id="GO:0005669">
    <property type="term" value="C:transcription factor TFIID complex"/>
    <property type="evidence" value="ECO:0007669"/>
    <property type="project" value="TreeGrafter"/>
</dbReference>
<dbReference type="Gene3D" id="2.130.10.10">
    <property type="entry name" value="YVTN repeat-like/Quinoprotein amine dehydrogenase"/>
    <property type="match status" value="1"/>
</dbReference>
<evidence type="ECO:0000256" key="2">
    <source>
        <dbReference type="ARBA" id="ARBA00022737"/>
    </source>
</evidence>
<dbReference type="OrthoDB" id="6262491at2759"/>
<dbReference type="PROSITE" id="PS50294">
    <property type="entry name" value="WD_REPEATS_REGION"/>
    <property type="match status" value="2"/>
</dbReference>
<dbReference type="PROSITE" id="PS00678">
    <property type="entry name" value="WD_REPEATS_1"/>
    <property type="match status" value="1"/>
</dbReference>
<dbReference type="GO" id="GO:0016251">
    <property type="term" value="F:RNA polymerase II general transcription initiation factor activity"/>
    <property type="evidence" value="ECO:0007669"/>
    <property type="project" value="TreeGrafter"/>
</dbReference>
<dbReference type="InterPro" id="IPR015943">
    <property type="entry name" value="WD40/YVTN_repeat-like_dom_sf"/>
</dbReference>
<dbReference type="InterPro" id="IPR019775">
    <property type="entry name" value="WD40_repeat_CS"/>
</dbReference>
<comment type="caution">
    <text evidence="4">The sequence shown here is derived from an EMBL/GenBank/DDBJ whole genome shotgun (WGS) entry which is preliminary data.</text>
</comment>
<dbReference type="PROSITE" id="PS50082">
    <property type="entry name" value="WD_REPEATS_2"/>
    <property type="match status" value="2"/>
</dbReference>
<reference evidence="4 5" key="1">
    <citation type="submission" date="2016-11" db="EMBL/GenBank/DDBJ databases">
        <title>The macronuclear genome of Stentor coeruleus: a giant cell with tiny introns.</title>
        <authorList>
            <person name="Slabodnick M."/>
            <person name="Ruby J.G."/>
            <person name="Reiff S.B."/>
            <person name="Swart E.C."/>
            <person name="Gosai S."/>
            <person name="Prabakaran S."/>
            <person name="Witkowska E."/>
            <person name="Larue G.E."/>
            <person name="Fisher S."/>
            <person name="Freeman R.M."/>
            <person name="Gunawardena J."/>
            <person name="Chu W."/>
            <person name="Stover N.A."/>
            <person name="Gregory B.D."/>
            <person name="Nowacki M."/>
            <person name="Derisi J."/>
            <person name="Roy S.W."/>
            <person name="Marshall W.F."/>
            <person name="Sood P."/>
        </authorList>
    </citation>
    <scope>NUCLEOTIDE SEQUENCE [LARGE SCALE GENOMIC DNA]</scope>
    <source>
        <strain evidence="4">WM001</strain>
    </source>
</reference>
<dbReference type="InterPro" id="IPR036322">
    <property type="entry name" value="WD40_repeat_dom_sf"/>
</dbReference>
<dbReference type="SMART" id="SM00320">
    <property type="entry name" value="WD40"/>
    <property type="match status" value="3"/>
</dbReference>
<proteinExistence type="predicted"/>
<dbReference type="EMBL" id="MPUH01000876">
    <property type="protein sequence ID" value="OMJ72748.1"/>
    <property type="molecule type" value="Genomic_DNA"/>
</dbReference>
<keyword evidence="2" id="KW-0677">Repeat</keyword>
<dbReference type="PANTHER" id="PTHR19879">
    <property type="entry name" value="TRANSCRIPTION INITIATION FACTOR TFIID"/>
    <property type="match status" value="1"/>
</dbReference>
<keyword evidence="5" id="KW-1185">Reference proteome</keyword>
<dbReference type="Pfam" id="PF00400">
    <property type="entry name" value="WD40"/>
    <property type="match status" value="2"/>
</dbReference>
<dbReference type="PANTHER" id="PTHR19879:SF1">
    <property type="entry name" value="CANNONBALL-RELATED"/>
    <property type="match status" value="1"/>
</dbReference>
<feature type="repeat" description="WD" evidence="3">
    <location>
        <begin position="235"/>
        <end position="276"/>
    </location>
</feature>
<name>A0A1R2B7J4_9CILI</name>
<dbReference type="InterPro" id="IPR001680">
    <property type="entry name" value="WD40_rpt"/>
</dbReference>
<evidence type="ECO:0000256" key="3">
    <source>
        <dbReference type="PROSITE-ProRule" id="PRU00221"/>
    </source>
</evidence>
<dbReference type="Proteomes" id="UP000187209">
    <property type="component" value="Unassembled WGS sequence"/>
</dbReference>
<gene>
    <name evidence="4" type="ORF">SteCoe_28728</name>
</gene>
<dbReference type="SUPFAM" id="SSF50978">
    <property type="entry name" value="WD40 repeat-like"/>
    <property type="match status" value="1"/>
</dbReference>
<evidence type="ECO:0000313" key="4">
    <source>
        <dbReference type="EMBL" id="OMJ72748.1"/>
    </source>
</evidence>
<keyword evidence="1 3" id="KW-0853">WD repeat</keyword>
<sequence>MSLSIKLADSPNIQGALVSKTLDFTSKKKLKSLISKFLNQYISHKRSAFESGMKNIKILESKAIEIISKCEYKILNIKRELRLPKLQKIKKSINKELRKSMISIENMILSSFKELDQISQEASSFFYKTSYTANEIANLKSLLSIDINVSEIGIFKDIENVTTAFENITENILMNIFPNRSSELLEKELGIIAEGHSSQIKCIVISDSCEFFLTGSADCTIKLWNLAAKTHKFTFYGHKGSVTALALTKNDEKLISVSEDCSIMLWNIKKRSLVKEINSLGYIVSKIELSYDDKYFLTLSTCNELRHWDLDLFGEMDSYVISENSLNFFILFEKHSVIVLEPGILLYKDILGVSNYLIIALKRLSLVPIIKISHRN</sequence>
<organism evidence="4 5">
    <name type="scientific">Stentor coeruleus</name>
    <dbReference type="NCBI Taxonomy" id="5963"/>
    <lineage>
        <taxon>Eukaryota</taxon>
        <taxon>Sar</taxon>
        <taxon>Alveolata</taxon>
        <taxon>Ciliophora</taxon>
        <taxon>Postciliodesmatophora</taxon>
        <taxon>Heterotrichea</taxon>
        <taxon>Heterotrichida</taxon>
        <taxon>Stentoridae</taxon>
        <taxon>Stentor</taxon>
    </lineage>
</organism>
<accession>A0A1R2B7J4</accession>